<dbReference type="InterPro" id="IPR000182">
    <property type="entry name" value="GNAT_dom"/>
</dbReference>
<keyword evidence="3" id="KW-1185">Reference proteome</keyword>
<reference evidence="2 3" key="1">
    <citation type="submission" date="2016-06" db="EMBL/GenBank/DDBJ databases">
        <title>Complete genome sequence of a saline-alkali tolerant type strain Dietzia timorensis ID05-A0528T.</title>
        <authorList>
            <person name="Wu X."/>
        </authorList>
    </citation>
    <scope>NUCLEOTIDE SEQUENCE [LARGE SCALE GENOMIC DNA]</scope>
    <source>
        <strain evidence="2 3">ID05-A0528</strain>
    </source>
</reference>
<dbReference type="KEGG" id="dtm:BJL86_1348"/>
<dbReference type="RefSeq" id="WP_067473223.1">
    <property type="nucleotide sequence ID" value="NZ_CP015961.1"/>
</dbReference>
<name>A0A173LNJ2_9ACTN</name>
<dbReference type="OrthoDB" id="572496at2"/>
<evidence type="ECO:0000313" key="3">
    <source>
        <dbReference type="Proteomes" id="UP000186104"/>
    </source>
</evidence>
<dbReference type="Proteomes" id="UP000186104">
    <property type="component" value="Chromosome"/>
</dbReference>
<accession>A0A173LNJ2</accession>
<dbReference type="SUPFAM" id="SSF55729">
    <property type="entry name" value="Acyl-CoA N-acyltransferases (Nat)"/>
    <property type="match status" value="1"/>
</dbReference>
<sequence length="184" mass="20367">MNCFSAQIRTIADDEFEVLESIENDADRVLIDILQPTRWNPAPPGNTRRGHAGTVLVAEEPIESRSPIAGFIDVRYVDSVTAYVDVLAVRRQSMRRGIGRSLLQEATARAMYSGMEHLTLRTYRSIAFNAPFYASEGFSPFSPAENATWAAKVLAAERAGGLPVPEDRVFMHLPLRSPRYGGPT</sequence>
<evidence type="ECO:0000259" key="1">
    <source>
        <dbReference type="PROSITE" id="PS51186"/>
    </source>
</evidence>
<dbReference type="Pfam" id="PF13508">
    <property type="entry name" value="Acetyltransf_7"/>
    <property type="match status" value="1"/>
</dbReference>
<proteinExistence type="predicted"/>
<dbReference type="CDD" id="cd04301">
    <property type="entry name" value="NAT_SF"/>
    <property type="match status" value="1"/>
</dbReference>
<dbReference type="Gene3D" id="3.40.630.30">
    <property type="match status" value="1"/>
</dbReference>
<evidence type="ECO:0000313" key="2">
    <source>
        <dbReference type="EMBL" id="ANI92130.1"/>
    </source>
</evidence>
<protein>
    <recommendedName>
        <fullName evidence="1">N-acetyltransferase domain-containing protein</fullName>
    </recommendedName>
</protein>
<dbReference type="PROSITE" id="PS51186">
    <property type="entry name" value="GNAT"/>
    <property type="match status" value="1"/>
</dbReference>
<gene>
    <name evidence="2" type="ORF">BJL86_1348</name>
</gene>
<feature type="domain" description="N-acetyltransferase" evidence="1">
    <location>
        <begin position="6"/>
        <end position="176"/>
    </location>
</feature>
<organism evidence="2 3">
    <name type="scientific">Dietzia timorensis</name>
    <dbReference type="NCBI Taxonomy" id="499555"/>
    <lineage>
        <taxon>Bacteria</taxon>
        <taxon>Bacillati</taxon>
        <taxon>Actinomycetota</taxon>
        <taxon>Actinomycetes</taxon>
        <taxon>Mycobacteriales</taxon>
        <taxon>Dietziaceae</taxon>
        <taxon>Dietzia</taxon>
    </lineage>
</organism>
<dbReference type="STRING" id="499555.BJL86_1348"/>
<dbReference type="EMBL" id="CP015961">
    <property type="protein sequence ID" value="ANI92130.1"/>
    <property type="molecule type" value="Genomic_DNA"/>
</dbReference>
<dbReference type="AlphaFoldDB" id="A0A173LNJ2"/>
<dbReference type="GO" id="GO:0016747">
    <property type="term" value="F:acyltransferase activity, transferring groups other than amino-acyl groups"/>
    <property type="evidence" value="ECO:0007669"/>
    <property type="project" value="InterPro"/>
</dbReference>
<dbReference type="InterPro" id="IPR016181">
    <property type="entry name" value="Acyl_CoA_acyltransferase"/>
</dbReference>